<dbReference type="Pfam" id="PF02086">
    <property type="entry name" value="MethyltransfD12"/>
    <property type="match status" value="2"/>
</dbReference>
<sequence length="1323" mass="151949">MGLLTTVEVCRELGIPRSTLYYLQRSGAVPLPQKRGGRRLWDEEHLGALRAALAQRRKERPPEPLPCKTVQIQNRRYLGSKYKLLPFIKRVVRQECEGVHTVADIFAGTGVVASAFPRQMVTLNDNMAHNCICATAWFSGEAYDRDKLIRLICHYNAAEVDEENYMSRNFGDTYYSRAVCRKIGYIREDIERRYRAGELGVRERALLITSLLYAMDKIANTCGHYDAYRKGGDLSRPFELCLPEPPERENPRSRVFCEDANELVRHIEADLVYIDPPYNSRQYCDAYHLLENVARWECPPVHGVARKMDRAALKSDYCTREAAAAFADLVGHINARYILLSYNNMGRKGDERSNAKISDEDILRILRRKGEVKVFSTGYRAFSAGKSQISENAERLFLCICRPERQQMASPLNYTGGKYKLLPQLLPHFPKGVERFVDLFCGGCNVGLSCGCSKVLFSDDNAPLLALYETLRTLPKEETFRLVGELIDRYGLSRVSEHGYEHYGCDGANGLAEYNRPGYLRLREDFNRYPLRDARYYIMLYVLIVFSFNNQIRFNKRGEFNLPPGKRDFNNKMTQKLSSFIDRLQSGDYEFLCSDFRRLDPSMFHKGDFVYADPPYLIACATYNEQGGWGEREERALFDFLDELDKRGVPFALSNVLRSKGRQNDLLLSWLKSKGGRYKVADLKYSYSNASYQTKDRTSGALEVLVTNYSLDASGALVEEPGEGKPGLKRLWSMSTTVRNPYRIRDFLATLQQLEGREWNNETQVRFQTLLIQNRLYRPGDGGLSERQREMLGDPFYEMTYDEASEIFRQKNYQDPPMRGRTSFKPLEKWGLAFILDGRIAISQVGHRLLLGEEEVDDVCFRSLLKWQYPNPLSNQFAASAGYDVKPFVATLQLISRVNGLCAERGQKQKGISRTEFGIFALSLCSWRDVERAASALLDFRARYEELAHDRNAQHEFYLQTIATWLRDYQNANEQNIRDYADNAIRYFRLTKYIYIRGGGYYVDLEPRRQRELHELLRADCGAARSFADKEEYVRYLSDYESYPLPWESARQLRRIALGIAEELGALCRELGLPESAYPLGEDVAALKEGIRFLRAERLRLQNLSLSRRLRQGEEFARIIDALGNITHQPERPSVALEKWARLALQAIGDAKAIIPNCPMGDDNEPTFTAPGDKADIETDYGDYGGICEVTMLTSRDQWYNEGQPVQRHLRDYEARSGYQDNYCLFVSPRLHRDTCNTFFMAARYEFEGRPQKIVPLSIAQLRQLLEGIRALREAGGDFGRGELRDFYERALPVEGISSDQWPAHIQRVLNETFPPAQRALGA</sequence>
<evidence type="ECO:0000256" key="6">
    <source>
        <dbReference type="ARBA" id="ARBA00047942"/>
    </source>
</evidence>
<dbReference type="InterPro" id="IPR018573">
    <property type="entry name" value="Restrct_endonuc_II_AlwI"/>
</dbReference>
<gene>
    <name evidence="9" type="ORF">EDD78_11337</name>
</gene>
<dbReference type="PANTHER" id="PTHR30481:SF3">
    <property type="entry name" value="DNA ADENINE METHYLASE"/>
    <property type="match status" value="1"/>
</dbReference>
<dbReference type="Pfam" id="PF09491">
    <property type="entry name" value="RE_AlwI"/>
    <property type="match status" value="1"/>
</dbReference>
<dbReference type="GO" id="GO:0043565">
    <property type="term" value="F:sequence-specific DNA binding"/>
    <property type="evidence" value="ECO:0007669"/>
    <property type="project" value="TreeGrafter"/>
</dbReference>
<keyword evidence="4 7" id="KW-0808">Transferase</keyword>
<evidence type="ECO:0000256" key="2">
    <source>
        <dbReference type="ARBA" id="ARBA00011900"/>
    </source>
</evidence>
<dbReference type="Gene3D" id="1.10.1660.10">
    <property type="match status" value="1"/>
</dbReference>
<dbReference type="GO" id="GO:0032259">
    <property type="term" value="P:methylation"/>
    <property type="evidence" value="ECO:0007669"/>
    <property type="project" value="UniProtKB-KW"/>
</dbReference>
<dbReference type="SUPFAM" id="SSF46955">
    <property type="entry name" value="Putative DNA-binding domain"/>
    <property type="match status" value="1"/>
</dbReference>
<evidence type="ECO:0000313" key="10">
    <source>
        <dbReference type="Proteomes" id="UP000294682"/>
    </source>
</evidence>
<protein>
    <recommendedName>
        <fullName evidence="2 7">Site-specific DNA-methyltransferase (adenine-specific)</fullName>
        <ecNumber evidence="2 7">2.1.1.72</ecNumber>
    </recommendedName>
</protein>
<evidence type="ECO:0000313" key="9">
    <source>
        <dbReference type="EMBL" id="TCL41563.1"/>
    </source>
</evidence>
<accession>A0A9X8Y7C4</accession>
<evidence type="ECO:0000256" key="7">
    <source>
        <dbReference type="RuleBase" id="RU361257"/>
    </source>
</evidence>
<proteinExistence type="inferred from homology"/>
<dbReference type="PROSITE" id="PS00092">
    <property type="entry name" value="N6_MTASE"/>
    <property type="match status" value="2"/>
</dbReference>
<evidence type="ECO:0000256" key="4">
    <source>
        <dbReference type="ARBA" id="ARBA00022679"/>
    </source>
</evidence>
<dbReference type="InterPro" id="IPR029063">
    <property type="entry name" value="SAM-dependent_MTases_sf"/>
</dbReference>
<dbReference type="GO" id="GO:0006298">
    <property type="term" value="P:mismatch repair"/>
    <property type="evidence" value="ECO:0007669"/>
    <property type="project" value="TreeGrafter"/>
</dbReference>
<dbReference type="InterPro" id="IPR023095">
    <property type="entry name" value="Ade_MeTrfase_dom_2"/>
</dbReference>
<organism evidence="9 10">
    <name type="scientific">Harryflintia acetispora</name>
    <dbReference type="NCBI Taxonomy" id="1849041"/>
    <lineage>
        <taxon>Bacteria</taxon>
        <taxon>Bacillati</taxon>
        <taxon>Bacillota</taxon>
        <taxon>Clostridia</taxon>
        <taxon>Eubacteriales</taxon>
        <taxon>Oscillospiraceae</taxon>
        <taxon>Harryflintia</taxon>
    </lineage>
</organism>
<keyword evidence="10" id="KW-1185">Reference proteome</keyword>
<dbReference type="InterPro" id="IPR009061">
    <property type="entry name" value="DNA-bd_dom_put_sf"/>
</dbReference>
<dbReference type="Gene3D" id="3.40.91.50">
    <property type="match status" value="1"/>
</dbReference>
<dbReference type="PANTHER" id="PTHR30481">
    <property type="entry name" value="DNA ADENINE METHYLASE"/>
    <property type="match status" value="1"/>
</dbReference>
<reference evidence="9 10" key="1">
    <citation type="submission" date="2019-03" db="EMBL/GenBank/DDBJ databases">
        <title>Genomic Encyclopedia of Type Strains, Phase IV (KMG-IV): sequencing the most valuable type-strain genomes for metagenomic binning, comparative biology and taxonomic classification.</title>
        <authorList>
            <person name="Goeker M."/>
        </authorList>
    </citation>
    <scope>NUCLEOTIDE SEQUENCE [LARGE SCALE GENOMIC DNA]</scope>
    <source>
        <strain evidence="9 10">DSM 100433</strain>
    </source>
</reference>
<dbReference type="GO" id="GO:1904047">
    <property type="term" value="F:S-adenosyl-L-methionine binding"/>
    <property type="evidence" value="ECO:0007669"/>
    <property type="project" value="TreeGrafter"/>
</dbReference>
<dbReference type="InterPro" id="IPR000551">
    <property type="entry name" value="MerR-type_HTH_dom"/>
</dbReference>
<comment type="similarity">
    <text evidence="1 7">Belongs to the N(4)/N(6)-methyltransferase family.</text>
</comment>
<dbReference type="Gene3D" id="3.40.50.150">
    <property type="entry name" value="Vaccinia Virus protein VP39"/>
    <property type="match status" value="2"/>
</dbReference>
<evidence type="ECO:0000259" key="8">
    <source>
        <dbReference type="Pfam" id="PF13411"/>
    </source>
</evidence>
<dbReference type="RefSeq" id="WP_132085169.1">
    <property type="nucleotide sequence ID" value="NZ_SLUK01000013.1"/>
</dbReference>
<dbReference type="GO" id="GO:0006355">
    <property type="term" value="P:regulation of DNA-templated transcription"/>
    <property type="evidence" value="ECO:0007669"/>
    <property type="project" value="InterPro"/>
</dbReference>
<feature type="domain" description="HTH merR-type" evidence="8">
    <location>
        <begin position="5"/>
        <end position="52"/>
    </location>
</feature>
<dbReference type="PRINTS" id="PR00505">
    <property type="entry name" value="D12N6MTFRASE"/>
</dbReference>
<comment type="caution">
    <text evidence="9">The sequence shown here is derived from an EMBL/GenBank/DDBJ whole genome shotgun (WGS) entry which is preliminary data.</text>
</comment>
<dbReference type="GO" id="GO:0009007">
    <property type="term" value="F:site-specific DNA-methyltransferase (adenine-specific) activity"/>
    <property type="evidence" value="ECO:0007669"/>
    <property type="project" value="UniProtKB-UniRule"/>
</dbReference>
<evidence type="ECO:0000256" key="3">
    <source>
        <dbReference type="ARBA" id="ARBA00022603"/>
    </source>
</evidence>
<dbReference type="Gene3D" id="1.10.1020.10">
    <property type="entry name" value="Adenine-specific Methyltransferase, Domain 2"/>
    <property type="match status" value="1"/>
</dbReference>
<dbReference type="EC" id="2.1.1.72" evidence="2 7"/>
<dbReference type="NCBIfam" id="TIGR00571">
    <property type="entry name" value="dam"/>
    <property type="match status" value="1"/>
</dbReference>
<dbReference type="GO" id="GO:0009307">
    <property type="term" value="P:DNA restriction-modification system"/>
    <property type="evidence" value="ECO:0007669"/>
    <property type="project" value="InterPro"/>
</dbReference>
<dbReference type="Proteomes" id="UP000294682">
    <property type="component" value="Unassembled WGS sequence"/>
</dbReference>
<dbReference type="InterPro" id="IPR002052">
    <property type="entry name" value="DNA_methylase_N6_adenine_CS"/>
</dbReference>
<name>A0A9X8Y7C4_9FIRM</name>
<dbReference type="SUPFAM" id="SSF53335">
    <property type="entry name" value="S-adenosyl-L-methionine-dependent methyltransferases"/>
    <property type="match status" value="2"/>
</dbReference>
<keyword evidence="3 7" id="KW-0489">Methyltransferase</keyword>
<dbReference type="EMBL" id="SLUK01000013">
    <property type="protein sequence ID" value="TCL41563.1"/>
    <property type="molecule type" value="Genomic_DNA"/>
</dbReference>
<evidence type="ECO:0000256" key="5">
    <source>
        <dbReference type="ARBA" id="ARBA00022691"/>
    </source>
</evidence>
<dbReference type="InterPro" id="IPR012327">
    <property type="entry name" value="MeTrfase_D12"/>
</dbReference>
<evidence type="ECO:0000256" key="1">
    <source>
        <dbReference type="ARBA" id="ARBA00006594"/>
    </source>
</evidence>
<keyword evidence="5 7" id="KW-0949">S-adenosyl-L-methionine</keyword>
<comment type="catalytic activity">
    <reaction evidence="6 7">
        <text>a 2'-deoxyadenosine in DNA + S-adenosyl-L-methionine = an N(6)-methyl-2'-deoxyadenosine in DNA + S-adenosyl-L-homocysteine + H(+)</text>
        <dbReference type="Rhea" id="RHEA:15197"/>
        <dbReference type="Rhea" id="RHEA-COMP:12418"/>
        <dbReference type="Rhea" id="RHEA-COMP:12419"/>
        <dbReference type="ChEBI" id="CHEBI:15378"/>
        <dbReference type="ChEBI" id="CHEBI:57856"/>
        <dbReference type="ChEBI" id="CHEBI:59789"/>
        <dbReference type="ChEBI" id="CHEBI:90615"/>
        <dbReference type="ChEBI" id="CHEBI:90616"/>
        <dbReference type="EC" id="2.1.1.72"/>
    </reaction>
</comment>
<dbReference type="Pfam" id="PF13411">
    <property type="entry name" value="MerR_1"/>
    <property type="match status" value="1"/>
</dbReference>